<sequence>MVSERLESIQGKNATETLRSTSFCVEVASAPAFRCRHHSWVAVGSSTTTASRRSLQFSLESAPDTAACCEFPSLHRRACHTREAAA</sequence>
<keyword evidence="2" id="KW-1185">Reference proteome</keyword>
<dbReference type="EMBL" id="OZ021736">
    <property type="protein sequence ID" value="CAK9315334.1"/>
    <property type="molecule type" value="Genomic_DNA"/>
</dbReference>
<dbReference type="Proteomes" id="UP001642487">
    <property type="component" value="Chromosome 2"/>
</dbReference>
<feature type="non-terminal residue" evidence="1">
    <location>
        <position position="86"/>
    </location>
</feature>
<reference evidence="1 2" key="1">
    <citation type="submission" date="2024-03" db="EMBL/GenBank/DDBJ databases">
        <authorList>
            <person name="Gkanogiannis A."/>
            <person name="Becerra Lopez-Lavalle L."/>
        </authorList>
    </citation>
    <scope>NUCLEOTIDE SEQUENCE [LARGE SCALE GENOMIC DNA]</scope>
</reference>
<evidence type="ECO:0000313" key="2">
    <source>
        <dbReference type="Proteomes" id="UP001642487"/>
    </source>
</evidence>
<evidence type="ECO:0000313" key="1">
    <source>
        <dbReference type="EMBL" id="CAK9315334.1"/>
    </source>
</evidence>
<accession>A0ABP0Y4F9</accession>
<name>A0ABP0Y4F9_9ROSI</name>
<proteinExistence type="predicted"/>
<organism evidence="1 2">
    <name type="scientific">Citrullus colocynthis</name>
    <name type="common">colocynth</name>
    <dbReference type="NCBI Taxonomy" id="252529"/>
    <lineage>
        <taxon>Eukaryota</taxon>
        <taxon>Viridiplantae</taxon>
        <taxon>Streptophyta</taxon>
        <taxon>Embryophyta</taxon>
        <taxon>Tracheophyta</taxon>
        <taxon>Spermatophyta</taxon>
        <taxon>Magnoliopsida</taxon>
        <taxon>eudicotyledons</taxon>
        <taxon>Gunneridae</taxon>
        <taxon>Pentapetalae</taxon>
        <taxon>rosids</taxon>
        <taxon>fabids</taxon>
        <taxon>Cucurbitales</taxon>
        <taxon>Cucurbitaceae</taxon>
        <taxon>Benincaseae</taxon>
        <taxon>Citrullus</taxon>
    </lineage>
</organism>
<gene>
    <name evidence="1" type="ORF">CITCOLO1_LOCUS7120</name>
</gene>
<protein>
    <submittedName>
        <fullName evidence="1">Uncharacterized protein</fullName>
    </submittedName>
</protein>